<dbReference type="RefSeq" id="WP_179267293.1">
    <property type="nucleotide sequence ID" value="NZ_CP058579.1"/>
</dbReference>
<sequence length="797" mass="83996">MEYGLLAVWLLAYAALAALGLPLAARLFPRSASRGAGFALPTSLLVLGVVSFWVGRVAFGVPALVASLAVLVALSALAAFDRDALRRGEFEPAVPVNRDAVLDTAVVFLVAFALVVVIRGFDPAVDPLAGEKFLDFGLLKSLLRAEVLPPRDVWFAGEAVQYYYGGHLLTALLATLTGTTADFAYNVALAGFFAMLVAAAFDLAGAVAASRGGDRRRAGALAAFLVGVGSNLVTAGWAVFRLFPPDLQASLGDALGFDHTGEAAREFSYWTASRVIEGTINEFPLFAWLNGDLHAHMTDTPFLLLAAALAFALYRAGSRTDGGFGSGTHAADPESATHAATDVPATRRRRLLLFGAVPVLGGFQAVVNTWSFPSVFGLAWLGLTLAPTPPRTLLPGPLRRGVDRATGDSRLAAELARPVVAGVLVAGAGVLAVVVAAPFLLGIATGGGSSRSVELLTPEMRSGLPGLLGVHGAFVAAFAALLFGRVGRDRPVEVAAATVGFAAVALVIGFPALALLAPLLVVGWVALRTERAGFEAVLIVAGAGLVLLVELVYLAEEAGPGRMNTVFKTYAQVWPLWATAAGVALGALLDPPSRGTLWPNREWRRIAASVFVAALLVSTGAYAAFALPAHVDREPAGGPTLDATRFVETHHPEEARAIQYLDERPGQPTMLSAPATGVYPGAESRYGHGPGMYRWEASPAASLTGVATVAGWHHEVGYRGEDAYFDRVRDVDDAYTDRDETVRVLREYDVEYVWVGPGERIRYGDATVAFGEIPGVQPVVETSEVTLYRVDRTELPE</sequence>
<dbReference type="NCBIfam" id="TIGR03662">
    <property type="entry name" value="Chlor_Arch_YYY"/>
    <property type="match status" value="1"/>
</dbReference>
<keyword evidence="1" id="KW-1133">Transmembrane helix</keyword>
<dbReference type="AlphaFoldDB" id="A0A7D5L8Y6"/>
<organism evidence="2 3">
    <name type="scientific">Halorarum salinum</name>
    <dbReference type="NCBI Taxonomy" id="2743089"/>
    <lineage>
        <taxon>Archaea</taxon>
        <taxon>Methanobacteriati</taxon>
        <taxon>Methanobacteriota</taxon>
        <taxon>Stenosarchaea group</taxon>
        <taxon>Halobacteria</taxon>
        <taxon>Halobacteriales</taxon>
        <taxon>Haloferacaceae</taxon>
        <taxon>Halorarum</taxon>
    </lineage>
</organism>
<feature type="transmembrane region" description="Helical" evidence="1">
    <location>
        <begin position="35"/>
        <end position="54"/>
    </location>
</feature>
<dbReference type="EMBL" id="CP058579">
    <property type="protein sequence ID" value="QLG60707.1"/>
    <property type="molecule type" value="Genomic_DNA"/>
</dbReference>
<dbReference type="PANTHER" id="PTHR10790:SF51">
    <property type="entry name" value="TETRATRICOPEPTIDE REPEAT PROTEIN"/>
    <property type="match status" value="1"/>
</dbReference>
<keyword evidence="1" id="KW-0472">Membrane</keyword>
<dbReference type="Proteomes" id="UP000509626">
    <property type="component" value="Chromosome"/>
</dbReference>
<evidence type="ECO:0000256" key="1">
    <source>
        <dbReference type="SAM" id="Phobius"/>
    </source>
</evidence>
<accession>A0A7D5L8Y6</accession>
<evidence type="ECO:0008006" key="4">
    <source>
        <dbReference type="Google" id="ProtNLM"/>
    </source>
</evidence>
<keyword evidence="3" id="KW-1185">Reference proteome</keyword>
<reference evidence="2 3" key="1">
    <citation type="submission" date="2020-06" db="EMBL/GenBank/DDBJ databases">
        <title>NJ-3-1, isolated from saline soil.</title>
        <authorList>
            <person name="Cui H.L."/>
            <person name="Shi X."/>
        </authorList>
    </citation>
    <scope>NUCLEOTIDE SEQUENCE [LARGE SCALE GENOMIC DNA]</scope>
    <source>
        <strain evidence="2 3">NJ-3-1</strain>
    </source>
</reference>
<proteinExistence type="predicted"/>
<feature type="transmembrane region" description="Helical" evidence="1">
    <location>
        <begin position="351"/>
        <end position="372"/>
    </location>
</feature>
<feature type="transmembrane region" description="Helical" evidence="1">
    <location>
        <begin position="6"/>
        <end position="28"/>
    </location>
</feature>
<dbReference type="InterPro" id="IPR018746">
    <property type="entry name" value="DUF2298"/>
</dbReference>
<feature type="transmembrane region" description="Helical" evidence="1">
    <location>
        <begin position="60"/>
        <end position="80"/>
    </location>
</feature>
<feature type="transmembrane region" description="Helical" evidence="1">
    <location>
        <begin position="495"/>
        <end position="527"/>
    </location>
</feature>
<feature type="transmembrane region" description="Helical" evidence="1">
    <location>
        <begin position="100"/>
        <end position="121"/>
    </location>
</feature>
<evidence type="ECO:0000313" key="2">
    <source>
        <dbReference type="EMBL" id="QLG60707.1"/>
    </source>
</evidence>
<gene>
    <name evidence="2" type="ORF">HUG12_02680</name>
</gene>
<feature type="transmembrane region" description="Helical" evidence="1">
    <location>
        <begin position="464"/>
        <end position="483"/>
    </location>
</feature>
<feature type="transmembrane region" description="Helical" evidence="1">
    <location>
        <begin position="293"/>
        <end position="314"/>
    </location>
</feature>
<feature type="transmembrane region" description="Helical" evidence="1">
    <location>
        <begin position="419"/>
        <end position="443"/>
    </location>
</feature>
<feature type="transmembrane region" description="Helical" evidence="1">
    <location>
        <begin position="574"/>
        <end position="591"/>
    </location>
</feature>
<dbReference type="KEGG" id="halu:HUG12_02680"/>
<feature type="transmembrane region" description="Helical" evidence="1">
    <location>
        <begin position="603"/>
        <end position="625"/>
    </location>
</feature>
<feature type="transmembrane region" description="Helical" evidence="1">
    <location>
        <begin position="220"/>
        <end position="240"/>
    </location>
</feature>
<protein>
    <recommendedName>
        <fullName evidence="4">Chlor_Arch_YYY domain-containing protein</fullName>
    </recommendedName>
</protein>
<dbReference type="OrthoDB" id="313199at2157"/>
<feature type="transmembrane region" description="Helical" evidence="1">
    <location>
        <begin position="183"/>
        <end position="208"/>
    </location>
</feature>
<dbReference type="GeneID" id="56036329"/>
<feature type="transmembrane region" description="Helical" evidence="1">
    <location>
        <begin position="534"/>
        <end position="554"/>
    </location>
</feature>
<dbReference type="Pfam" id="PF10060">
    <property type="entry name" value="DUF2298"/>
    <property type="match status" value="1"/>
</dbReference>
<dbReference type="PANTHER" id="PTHR10790">
    <property type="entry name" value="TPR-DOMAIN CONTAINING PROTEIN"/>
    <property type="match status" value="1"/>
</dbReference>
<keyword evidence="1" id="KW-0812">Transmembrane</keyword>
<name>A0A7D5L8Y6_9EURY</name>
<evidence type="ECO:0000313" key="3">
    <source>
        <dbReference type="Proteomes" id="UP000509626"/>
    </source>
</evidence>